<dbReference type="Pfam" id="PF03992">
    <property type="entry name" value="ABM"/>
    <property type="match status" value="1"/>
</dbReference>
<evidence type="ECO:0000313" key="3">
    <source>
        <dbReference type="Proteomes" id="UP000291591"/>
    </source>
</evidence>
<dbReference type="InterPro" id="IPR011008">
    <property type="entry name" value="Dimeric_a/b-barrel"/>
</dbReference>
<dbReference type="SUPFAM" id="SSF54909">
    <property type="entry name" value="Dimeric alpha+beta barrel"/>
    <property type="match status" value="1"/>
</dbReference>
<reference evidence="2 3" key="1">
    <citation type="submission" date="2019-02" db="EMBL/GenBank/DDBJ databases">
        <title>Sequencing the genomes of 1000 actinobacteria strains.</title>
        <authorList>
            <person name="Klenk H.-P."/>
        </authorList>
    </citation>
    <scope>NUCLEOTIDE SEQUENCE [LARGE SCALE GENOMIC DNA]</scope>
    <source>
        <strain evidence="2 3">DSM 45779</strain>
    </source>
</reference>
<proteinExistence type="predicted"/>
<dbReference type="Gene3D" id="3.30.70.100">
    <property type="match status" value="1"/>
</dbReference>
<evidence type="ECO:0000313" key="2">
    <source>
        <dbReference type="EMBL" id="RZT85788.1"/>
    </source>
</evidence>
<dbReference type="RefSeq" id="WP_130290198.1">
    <property type="nucleotide sequence ID" value="NZ_SHKL01000001.1"/>
</dbReference>
<sequence length="94" mass="10108">MLIIAGYLTAEPTDRDAFVADGAKAVSMARAAPGCLDFSITADTVDAARINIFERWESEEELLTFRGSGPDSDTAARILGAEVRRYVIASVEDP</sequence>
<name>A0A4Q7UXL3_PSEST</name>
<dbReference type="OrthoDB" id="287932at2"/>
<dbReference type="Proteomes" id="UP000291591">
    <property type="component" value="Unassembled WGS sequence"/>
</dbReference>
<accession>A0A4Q7UXL3</accession>
<keyword evidence="2" id="KW-0503">Monooxygenase</keyword>
<dbReference type="EMBL" id="SHKL01000001">
    <property type="protein sequence ID" value="RZT85788.1"/>
    <property type="molecule type" value="Genomic_DNA"/>
</dbReference>
<organism evidence="2 3">
    <name type="scientific">Pseudonocardia sediminis</name>
    <dbReference type="NCBI Taxonomy" id="1397368"/>
    <lineage>
        <taxon>Bacteria</taxon>
        <taxon>Bacillati</taxon>
        <taxon>Actinomycetota</taxon>
        <taxon>Actinomycetes</taxon>
        <taxon>Pseudonocardiales</taxon>
        <taxon>Pseudonocardiaceae</taxon>
        <taxon>Pseudonocardia</taxon>
    </lineage>
</organism>
<dbReference type="InterPro" id="IPR007138">
    <property type="entry name" value="ABM_dom"/>
</dbReference>
<dbReference type="PROSITE" id="PS51725">
    <property type="entry name" value="ABM"/>
    <property type="match status" value="1"/>
</dbReference>
<keyword evidence="3" id="KW-1185">Reference proteome</keyword>
<gene>
    <name evidence="2" type="ORF">EV383_2668</name>
</gene>
<feature type="domain" description="ABM" evidence="1">
    <location>
        <begin position="2"/>
        <end position="94"/>
    </location>
</feature>
<comment type="caution">
    <text evidence="2">The sequence shown here is derived from an EMBL/GenBank/DDBJ whole genome shotgun (WGS) entry which is preliminary data.</text>
</comment>
<keyword evidence="2" id="KW-0560">Oxidoreductase</keyword>
<dbReference type="AlphaFoldDB" id="A0A4Q7UXL3"/>
<evidence type="ECO:0000259" key="1">
    <source>
        <dbReference type="PROSITE" id="PS51725"/>
    </source>
</evidence>
<protein>
    <submittedName>
        <fullName evidence="2">Antibiotic biosynthesis monooxygenase</fullName>
    </submittedName>
</protein>
<dbReference type="GO" id="GO:0004497">
    <property type="term" value="F:monooxygenase activity"/>
    <property type="evidence" value="ECO:0007669"/>
    <property type="project" value="UniProtKB-KW"/>
</dbReference>